<evidence type="ECO:0000256" key="1">
    <source>
        <dbReference type="ARBA" id="ARBA00004906"/>
    </source>
</evidence>
<dbReference type="PANTHER" id="PTHR32370">
    <property type="entry name" value="OS12G0117600 PROTEIN"/>
    <property type="match status" value="1"/>
</dbReference>
<name>A0AAD2DS45_9LAMI</name>
<protein>
    <recommendedName>
        <fullName evidence="4">BTB domain-containing protein</fullName>
    </recommendedName>
</protein>
<comment type="pathway">
    <text evidence="1">Protein modification; protein ubiquitination.</text>
</comment>
<accession>A0AAD2DS45</accession>
<sequence>MDVKILGRIYPVNGSICVKKHNNCTILAASLDMVAKSIERRNNNWQLVNTASISSCFGTCVFRGIWLTTISCRFIRTKIPNDLIIQMEGKSFHLHKLPLVSRSGFINRWYFRIMDMAISVNLTGSIVAPLYCATHFLEMSDDLDQGNLISKTVAFLSCIINHFIMERYGNLSLQIDKLPSGAKYSELVLKFCYGWKVNLTASIVAPLYCAAQFLEMSDDLEQET</sequence>
<dbReference type="AlphaFoldDB" id="A0AAD2DS45"/>
<dbReference type="InterPro" id="IPR043454">
    <property type="entry name" value="NPH3/RPT2-like"/>
</dbReference>
<dbReference type="Gene3D" id="3.30.710.10">
    <property type="entry name" value="Potassium Channel Kv1.1, Chain A"/>
    <property type="match status" value="1"/>
</dbReference>
<keyword evidence="3" id="KW-1185">Reference proteome</keyword>
<dbReference type="InterPro" id="IPR011333">
    <property type="entry name" value="SKP1/BTB/POZ_sf"/>
</dbReference>
<gene>
    <name evidence="2" type="ORF">FPE_LOCUS11704</name>
</gene>
<proteinExistence type="predicted"/>
<dbReference type="Proteomes" id="UP000834106">
    <property type="component" value="Chromosome 7"/>
</dbReference>
<evidence type="ECO:0008006" key="4">
    <source>
        <dbReference type="Google" id="ProtNLM"/>
    </source>
</evidence>
<dbReference type="EMBL" id="OU503042">
    <property type="protein sequence ID" value="CAI9764274.1"/>
    <property type="molecule type" value="Genomic_DNA"/>
</dbReference>
<dbReference type="SUPFAM" id="SSF54695">
    <property type="entry name" value="POZ domain"/>
    <property type="match status" value="1"/>
</dbReference>
<evidence type="ECO:0000313" key="2">
    <source>
        <dbReference type="EMBL" id="CAI9764274.1"/>
    </source>
</evidence>
<evidence type="ECO:0000313" key="3">
    <source>
        <dbReference type="Proteomes" id="UP000834106"/>
    </source>
</evidence>
<organism evidence="2 3">
    <name type="scientific">Fraxinus pennsylvanica</name>
    <dbReference type="NCBI Taxonomy" id="56036"/>
    <lineage>
        <taxon>Eukaryota</taxon>
        <taxon>Viridiplantae</taxon>
        <taxon>Streptophyta</taxon>
        <taxon>Embryophyta</taxon>
        <taxon>Tracheophyta</taxon>
        <taxon>Spermatophyta</taxon>
        <taxon>Magnoliopsida</taxon>
        <taxon>eudicotyledons</taxon>
        <taxon>Gunneridae</taxon>
        <taxon>Pentapetalae</taxon>
        <taxon>asterids</taxon>
        <taxon>lamiids</taxon>
        <taxon>Lamiales</taxon>
        <taxon>Oleaceae</taxon>
        <taxon>Oleeae</taxon>
        <taxon>Fraxinus</taxon>
    </lineage>
</organism>
<reference evidence="2" key="1">
    <citation type="submission" date="2023-05" db="EMBL/GenBank/DDBJ databases">
        <authorList>
            <person name="Huff M."/>
        </authorList>
    </citation>
    <scope>NUCLEOTIDE SEQUENCE</scope>
</reference>